<dbReference type="InterPro" id="IPR010496">
    <property type="entry name" value="AL/BT2_dom"/>
</dbReference>
<keyword evidence="1" id="KW-0732">Signal</keyword>
<dbReference type="Pfam" id="PF06439">
    <property type="entry name" value="3keto-disac_hyd"/>
    <property type="match status" value="1"/>
</dbReference>
<protein>
    <submittedName>
        <fullName evidence="3">DUF1080 domain-containing protein</fullName>
    </submittedName>
</protein>
<accession>A0AAW6TXX3</accession>
<evidence type="ECO:0000259" key="2">
    <source>
        <dbReference type="Pfam" id="PF06439"/>
    </source>
</evidence>
<sequence length="226" mass="25080">MTRSSNNWLVVGAVLSIALATGQAVTAQTADPTVPKEKIILWNGVDFTGWKLFLPDPSADVTKTWSIDKGVLRCEGKPAGYMRTETSYADYHLHVEWRWPEKPGNNGVLVHMSGEDKVWPKSLECQLQAGSAGDFWVIGGVETAQHARGGDRVRGRRTIKLRDSSEKEPGQWNAYDIICKDDWVVVLVNGVLQNVATECSERNGKICLQSEGAVIEYRNLWIAPVE</sequence>
<name>A0AAW6TXX3_9BACT</name>
<proteinExistence type="predicted"/>
<dbReference type="RefSeq" id="WP_349244856.1">
    <property type="nucleotide sequence ID" value="NZ_JASCXX010000010.1"/>
</dbReference>
<keyword evidence="4" id="KW-1185">Reference proteome</keyword>
<feature type="signal peptide" evidence="1">
    <location>
        <begin position="1"/>
        <end position="26"/>
    </location>
</feature>
<evidence type="ECO:0000313" key="4">
    <source>
        <dbReference type="Proteomes" id="UP001431776"/>
    </source>
</evidence>
<gene>
    <name evidence="3" type="ORF">QJ522_10390</name>
</gene>
<dbReference type="Proteomes" id="UP001431776">
    <property type="component" value="Unassembled WGS sequence"/>
</dbReference>
<dbReference type="GO" id="GO:0016787">
    <property type="term" value="F:hydrolase activity"/>
    <property type="evidence" value="ECO:0007669"/>
    <property type="project" value="InterPro"/>
</dbReference>
<evidence type="ECO:0000256" key="1">
    <source>
        <dbReference type="SAM" id="SignalP"/>
    </source>
</evidence>
<evidence type="ECO:0000313" key="3">
    <source>
        <dbReference type="EMBL" id="MDI6449450.1"/>
    </source>
</evidence>
<reference evidence="3" key="1">
    <citation type="submission" date="2023-05" db="EMBL/GenBank/DDBJ databases">
        <title>Anaerotaeda fermentans gen. nov., sp. nov., a novel anaerobic planctomycete of the new family within the order Sedimentisphaerales isolated from Taman Peninsula, Russia.</title>
        <authorList>
            <person name="Khomyakova M.A."/>
            <person name="Merkel A.Y."/>
            <person name="Slobodkin A.I."/>
        </authorList>
    </citation>
    <scope>NUCLEOTIDE SEQUENCE</scope>
    <source>
        <strain evidence="3">M17dextr</strain>
    </source>
</reference>
<dbReference type="AlphaFoldDB" id="A0AAW6TXX3"/>
<feature type="chain" id="PRO_5043924899" evidence="1">
    <location>
        <begin position="27"/>
        <end position="226"/>
    </location>
</feature>
<dbReference type="Gene3D" id="2.60.120.560">
    <property type="entry name" value="Exo-inulinase, domain 1"/>
    <property type="match status" value="1"/>
</dbReference>
<organism evidence="3 4">
    <name type="scientific">Anaerobaca lacustris</name>
    <dbReference type="NCBI Taxonomy" id="3044600"/>
    <lineage>
        <taxon>Bacteria</taxon>
        <taxon>Pseudomonadati</taxon>
        <taxon>Planctomycetota</taxon>
        <taxon>Phycisphaerae</taxon>
        <taxon>Sedimentisphaerales</taxon>
        <taxon>Anaerobacaceae</taxon>
        <taxon>Anaerobaca</taxon>
    </lineage>
</organism>
<feature type="domain" description="3-keto-alpha-glucoside-1,2-lyase/3-keto-2-hydroxy-glucal hydratase" evidence="2">
    <location>
        <begin position="40"/>
        <end position="222"/>
    </location>
</feature>
<dbReference type="EMBL" id="JASCXX010000010">
    <property type="protein sequence ID" value="MDI6449450.1"/>
    <property type="molecule type" value="Genomic_DNA"/>
</dbReference>
<comment type="caution">
    <text evidence="3">The sequence shown here is derived from an EMBL/GenBank/DDBJ whole genome shotgun (WGS) entry which is preliminary data.</text>
</comment>